<dbReference type="STRING" id="1385510.GCA_000425205_02085"/>
<proteinExistence type="predicted"/>
<evidence type="ECO:0000313" key="3">
    <source>
        <dbReference type="Proteomes" id="UP000030528"/>
    </source>
</evidence>
<dbReference type="RefSeq" id="WP_026800460.1">
    <property type="nucleotide sequence ID" value="NZ_AULI01000008.1"/>
</dbReference>
<organism evidence="2 3">
    <name type="scientific">Pontibacillus halophilus JSM 076056 = DSM 19796</name>
    <dbReference type="NCBI Taxonomy" id="1385510"/>
    <lineage>
        <taxon>Bacteria</taxon>
        <taxon>Bacillati</taxon>
        <taxon>Bacillota</taxon>
        <taxon>Bacilli</taxon>
        <taxon>Bacillales</taxon>
        <taxon>Bacillaceae</taxon>
        <taxon>Pontibacillus</taxon>
    </lineage>
</organism>
<dbReference type="Proteomes" id="UP000030528">
    <property type="component" value="Unassembled WGS sequence"/>
</dbReference>
<comment type="caution">
    <text evidence="2">The sequence shown here is derived from an EMBL/GenBank/DDBJ whole genome shotgun (WGS) entry which is preliminary data.</text>
</comment>
<feature type="transmembrane region" description="Helical" evidence="1">
    <location>
        <begin position="116"/>
        <end position="136"/>
    </location>
</feature>
<feature type="transmembrane region" description="Helical" evidence="1">
    <location>
        <begin position="6"/>
        <end position="27"/>
    </location>
</feature>
<dbReference type="AlphaFoldDB" id="A0A0A5GGM3"/>
<accession>A0A0A5GGM3</accession>
<gene>
    <name evidence="2" type="ORF">N781_16745</name>
</gene>
<keyword evidence="1" id="KW-1133">Transmembrane helix</keyword>
<feature type="transmembrane region" description="Helical" evidence="1">
    <location>
        <begin position="82"/>
        <end position="104"/>
    </location>
</feature>
<dbReference type="OrthoDB" id="2971784at2"/>
<feature type="transmembrane region" description="Helical" evidence="1">
    <location>
        <begin position="156"/>
        <end position="173"/>
    </location>
</feature>
<dbReference type="EMBL" id="AVPE01000006">
    <property type="protein sequence ID" value="KGX92391.1"/>
    <property type="molecule type" value="Genomic_DNA"/>
</dbReference>
<name>A0A0A5GGM3_9BACI</name>
<feature type="transmembrane region" description="Helical" evidence="1">
    <location>
        <begin position="48"/>
        <end position="76"/>
    </location>
</feature>
<evidence type="ECO:0000256" key="1">
    <source>
        <dbReference type="SAM" id="Phobius"/>
    </source>
</evidence>
<keyword evidence="3" id="KW-1185">Reference proteome</keyword>
<keyword evidence="1" id="KW-0472">Membrane</keyword>
<dbReference type="eggNOG" id="ENOG503395H">
    <property type="taxonomic scope" value="Bacteria"/>
</dbReference>
<evidence type="ECO:0000313" key="2">
    <source>
        <dbReference type="EMBL" id="KGX92391.1"/>
    </source>
</evidence>
<sequence length="194" mass="21225">MINFQVYIIFMLLLLVVSSFILSKLFYKSIYHSERMVISMVTGTSNGLVIGGMLGSIFQGDLFISTTLGISIGVIISSVSNWNLGVIFCIEGGAGGLMGGMMGAMLGEMLPFSESIILIQLFMLLAIGSLILYPALAHTSIVEPTLLSTRWLLKPLLFTFLVVSILLGGNWISEKTVYEHQPPHHHSKKSRGQE</sequence>
<reference evidence="2 3" key="1">
    <citation type="submission" date="2013-08" db="EMBL/GenBank/DDBJ databases">
        <authorList>
            <person name="Huang J."/>
            <person name="Wang G."/>
        </authorList>
    </citation>
    <scope>NUCLEOTIDE SEQUENCE [LARGE SCALE GENOMIC DNA]</scope>
    <source>
        <strain evidence="2 3">JSM 076056</strain>
    </source>
</reference>
<keyword evidence="1" id="KW-0812">Transmembrane</keyword>
<protein>
    <submittedName>
        <fullName evidence="2">Membrane protein</fullName>
    </submittedName>
</protein>